<name>A0AAU8JK74_9CYAN</name>
<protein>
    <recommendedName>
        <fullName evidence="2">Tetratricopeptide repeat protein</fullName>
    </recommendedName>
</protein>
<dbReference type="AlphaFoldDB" id="A0AAU8JK74"/>
<dbReference type="RefSeq" id="WP_190879142.1">
    <property type="nucleotide sequence ID" value="NZ_CP159837.1"/>
</dbReference>
<evidence type="ECO:0000313" key="1">
    <source>
        <dbReference type="EMBL" id="XCM39674.1"/>
    </source>
</evidence>
<accession>A0AAU8JK74</accession>
<sequence length="46" mass="5451">MQLIMFTYLFKLQIYEEAIASYDKALFYAPNYKPAKDAKNQAEKEL</sequence>
<proteinExistence type="predicted"/>
<reference evidence="1" key="1">
    <citation type="submission" date="2024-07" db="EMBL/GenBank/DDBJ databases">
        <authorList>
            <person name="Kim Y.J."/>
            <person name="Jeong J.Y."/>
        </authorList>
    </citation>
    <scope>NUCLEOTIDE SEQUENCE</scope>
    <source>
        <strain evidence="1">GIHE-MW2</strain>
    </source>
</reference>
<gene>
    <name evidence="1" type="ORF">ABWT76_002620</name>
</gene>
<organism evidence="1">
    <name type="scientific">Planktothricoides raciborskii GIHE-MW2</name>
    <dbReference type="NCBI Taxonomy" id="2792601"/>
    <lineage>
        <taxon>Bacteria</taxon>
        <taxon>Bacillati</taxon>
        <taxon>Cyanobacteriota</taxon>
        <taxon>Cyanophyceae</taxon>
        <taxon>Oscillatoriophycideae</taxon>
        <taxon>Oscillatoriales</taxon>
        <taxon>Oscillatoriaceae</taxon>
        <taxon>Planktothricoides</taxon>
    </lineage>
</organism>
<evidence type="ECO:0008006" key="2">
    <source>
        <dbReference type="Google" id="ProtNLM"/>
    </source>
</evidence>
<dbReference type="EMBL" id="CP159837">
    <property type="protein sequence ID" value="XCM39674.1"/>
    <property type="molecule type" value="Genomic_DNA"/>
</dbReference>